<accession>A0A3P6FX16</accession>
<name>A0A3P6FX16_BRAOL</name>
<proteinExistence type="predicted"/>
<evidence type="ECO:0000313" key="1">
    <source>
        <dbReference type="EMBL" id="VDD62917.1"/>
    </source>
</evidence>
<reference evidence="1" key="1">
    <citation type="submission" date="2018-11" db="EMBL/GenBank/DDBJ databases">
        <authorList>
            <consortium name="Genoscope - CEA"/>
            <person name="William W."/>
        </authorList>
    </citation>
    <scope>NUCLEOTIDE SEQUENCE</scope>
</reference>
<dbReference type="AlphaFoldDB" id="A0A3P6FX16"/>
<dbReference type="EMBL" id="LR031880">
    <property type="protein sequence ID" value="VDD62917.1"/>
    <property type="molecule type" value="Genomic_DNA"/>
</dbReference>
<organism evidence="1">
    <name type="scientific">Brassica oleracea</name>
    <name type="common">Wild cabbage</name>
    <dbReference type="NCBI Taxonomy" id="3712"/>
    <lineage>
        <taxon>Eukaryota</taxon>
        <taxon>Viridiplantae</taxon>
        <taxon>Streptophyta</taxon>
        <taxon>Embryophyta</taxon>
        <taxon>Tracheophyta</taxon>
        <taxon>Spermatophyta</taxon>
        <taxon>Magnoliopsida</taxon>
        <taxon>eudicotyledons</taxon>
        <taxon>Gunneridae</taxon>
        <taxon>Pentapetalae</taxon>
        <taxon>rosids</taxon>
        <taxon>malvids</taxon>
        <taxon>Brassicales</taxon>
        <taxon>Brassicaceae</taxon>
        <taxon>Brassiceae</taxon>
        <taxon>Brassica</taxon>
    </lineage>
</organism>
<gene>
    <name evidence="1" type="ORF">BOLC6T38370H</name>
</gene>
<sequence length="119" mass="13538">MPWMSQPVYNSQLSTAIYSHQQSIPNSLQHKPAEAAALEKAVGCSVQTSNKWKHRAAIIEPLQYKNTLAITMQRSVVKMFCFLWKLVFARLDPNRAQLSSLGKNFYPGYESPLPQHLPH</sequence>
<protein>
    <submittedName>
        <fullName evidence="1">Uncharacterized protein</fullName>
    </submittedName>
</protein>